<feature type="transmembrane region" description="Helical" evidence="3">
    <location>
        <begin position="175"/>
        <end position="195"/>
    </location>
</feature>
<proteinExistence type="predicted"/>
<dbReference type="InterPro" id="IPR020635">
    <property type="entry name" value="Tyr_kinase_cat_dom"/>
</dbReference>
<evidence type="ECO:0000256" key="2">
    <source>
        <dbReference type="SAM" id="MobiDB-lite"/>
    </source>
</evidence>
<dbReference type="InterPro" id="IPR051681">
    <property type="entry name" value="Ser/Thr_Kinases-Pseudokinases"/>
</dbReference>
<dbReference type="SMART" id="SM00219">
    <property type="entry name" value="TyrKc"/>
    <property type="match status" value="1"/>
</dbReference>
<sequence length="652" mass="67646">MAARPQTKLSQAEMLERLTAAPFKQTRAVPKDRATGSMRSRRPWPGTRAFEGERAARPLHSSTAAGCGTSAHYQDREESKLIVGYIEEEAAAQTVAESQEYVKTSRANRLGEGRWVGYPSSQPLSGSPEEGTNELQGLAAWVHGAASVVGFRTGGFLLCADKVTADQCVKVFETLGLLCALLLTVGVNIFVGLIGRIIFRGPIIFFAVGLGLLCGEIVLYFRSSSSQAAVEQRLAPAPALEGLRARPEAYVALGQVVERGRAAARAAAQSSSCDGCLEAVIDGSAAVERAALLEALAALAARTELGAVERARVVASEAAGGPGKPGAAALGRGRFASVVGATVMDAADGAGAVQVAAKRFAARARAVDGGEVPFVPLSALRSARREARALLAVLGHANVVELLGVVAPLAAAAAPSPVGSLDGEMQASPPLQLLLRRSDGSLSGLLGSGADWEGLGRPGRLSLLRDAARGLAALHEALGRRTRRRRSGRGPARARRVGCPHLRPGLRGGGRRGHAAVAARGHLGVDRPGGRRRRHGDLPDLRMADVFSFGVVIWEAVAGPGAQNPLQGLAGEAYCEAVAAGRRPPFAAGAAGTEEAMLAEECWQLDSSSRPAMAEVVGRLEAMMGPADPDAALKHDPSAISPRSGAHAKLKL</sequence>
<feature type="region of interest" description="Disordered" evidence="2">
    <location>
        <begin position="480"/>
        <end position="512"/>
    </location>
</feature>
<feature type="binding site" evidence="1">
    <location>
        <position position="358"/>
    </location>
    <ligand>
        <name>ATP</name>
        <dbReference type="ChEBI" id="CHEBI:30616"/>
    </ligand>
</feature>
<feature type="compositionally biased region" description="Basic residues" evidence="2">
    <location>
        <begin position="480"/>
        <end position="498"/>
    </location>
</feature>
<dbReference type="PANTHER" id="PTHR44329:SF289">
    <property type="entry name" value="SERINE_THREONINE-PROTEIN KINASE VIK"/>
    <property type="match status" value="1"/>
</dbReference>
<feature type="region of interest" description="Disordered" evidence="2">
    <location>
        <begin position="17"/>
        <end position="71"/>
    </location>
</feature>
<feature type="region of interest" description="Disordered" evidence="2">
    <location>
        <begin position="627"/>
        <end position="652"/>
    </location>
</feature>
<comment type="caution">
    <text evidence="5">The sequence shown here is derived from an EMBL/GenBank/DDBJ whole genome shotgun (WGS) entry which is preliminary data.</text>
</comment>
<evidence type="ECO:0000313" key="5">
    <source>
        <dbReference type="EMBL" id="CAK0867041.1"/>
    </source>
</evidence>
<dbReference type="Gene3D" id="1.10.510.10">
    <property type="entry name" value="Transferase(Phosphotransferase) domain 1"/>
    <property type="match status" value="1"/>
</dbReference>
<evidence type="ECO:0000256" key="3">
    <source>
        <dbReference type="SAM" id="Phobius"/>
    </source>
</evidence>
<name>A0ABN9V2P1_9DINO</name>
<feature type="domain" description="Protein kinase" evidence="4">
    <location>
        <begin position="324"/>
        <end position="624"/>
    </location>
</feature>
<keyword evidence="3" id="KW-1133">Transmembrane helix</keyword>
<dbReference type="InterPro" id="IPR000719">
    <property type="entry name" value="Prot_kinase_dom"/>
</dbReference>
<dbReference type="InterPro" id="IPR001245">
    <property type="entry name" value="Ser-Thr/Tyr_kinase_cat_dom"/>
</dbReference>
<keyword evidence="6" id="KW-1185">Reference proteome</keyword>
<evidence type="ECO:0000256" key="1">
    <source>
        <dbReference type="PROSITE-ProRule" id="PRU10141"/>
    </source>
</evidence>
<gene>
    <name evidence="5" type="ORF">PCOR1329_LOCUS54063</name>
</gene>
<accession>A0ABN9V2P1</accession>
<keyword evidence="3" id="KW-0812">Transmembrane</keyword>
<dbReference type="PROSITE" id="PS00107">
    <property type="entry name" value="PROTEIN_KINASE_ATP"/>
    <property type="match status" value="1"/>
</dbReference>
<dbReference type="InterPro" id="IPR017441">
    <property type="entry name" value="Protein_kinase_ATP_BS"/>
</dbReference>
<feature type="transmembrane region" description="Helical" evidence="3">
    <location>
        <begin position="202"/>
        <end position="221"/>
    </location>
</feature>
<organism evidence="5 6">
    <name type="scientific">Prorocentrum cordatum</name>
    <dbReference type="NCBI Taxonomy" id="2364126"/>
    <lineage>
        <taxon>Eukaryota</taxon>
        <taxon>Sar</taxon>
        <taxon>Alveolata</taxon>
        <taxon>Dinophyceae</taxon>
        <taxon>Prorocentrales</taxon>
        <taxon>Prorocentraceae</taxon>
        <taxon>Prorocentrum</taxon>
    </lineage>
</organism>
<keyword evidence="1" id="KW-0547">Nucleotide-binding</keyword>
<dbReference type="Pfam" id="PF07714">
    <property type="entry name" value="PK_Tyr_Ser-Thr"/>
    <property type="match status" value="1"/>
</dbReference>
<dbReference type="PROSITE" id="PS50011">
    <property type="entry name" value="PROTEIN_KINASE_DOM"/>
    <property type="match status" value="1"/>
</dbReference>
<protein>
    <recommendedName>
        <fullName evidence="4">Protein kinase domain-containing protein</fullName>
    </recommendedName>
</protein>
<evidence type="ECO:0000313" key="6">
    <source>
        <dbReference type="Proteomes" id="UP001189429"/>
    </source>
</evidence>
<dbReference type="PANTHER" id="PTHR44329">
    <property type="entry name" value="SERINE/THREONINE-PROTEIN KINASE TNNI3K-RELATED"/>
    <property type="match status" value="1"/>
</dbReference>
<keyword evidence="1" id="KW-0067">ATP-binding</keyword>
<dbReference type="EMBL" id="CAUYUJ010016603">
    <property type="protein sequence ID" value="CAK0867041.1"/>
    <property type="molecule type" value="Genomic_DNA"/>
</dbReference>
<keyword evidence="3" id="KW-0472">Membrane</keyword>
<evidence type="ECO:0000259" key="4">
    <source>
        <dbReference type="PROSITE" id="PS50011"/>
    </source>
</evidence>
<dbReference type="SUPFAM" id="SSF56112">
    <property type="entry name" value="Protein kinase-like (PK-like)"/>
    <property type="match status" value="2"/>
</dbReference>
<dbReference type="Proteomes" id="UP001189429">
    <property type="component" value="Unassembled WGS sequence"/>
</dbReference>
<reference evidence="5" key="1">
    <citation type="submission" date="2023-10" db="EMBL/GenBank/DDBJ databases">
        <authorList>
            <person name="Chen Y."/>
            <person name="Shah S."/>
            <person name="Dougan E. K."/>
            <person name="Thang M."/>
            <person name="Chan C."/>
        </authorList>
    </citation>
    <scope>NUCLEOTIDE SEQUENCE [LARGE SCALE GENOMIC DNA]</scope>
</reference>
<dbReference type="InterPro" id="IPR011009">
    <property type="entry name" value="Kinase-like_dom_sf"/>
</dbReference>